<dbReference type="PROSITE" id="PS51352">
    <property type="entry name" value="THIOREDOXIN_2"/>
    <property type="match status" value="1"/>
</dbReference>
<comment type="subcellular location">
    <subcellularLocation>
        <location evidence="1">Cell envelope</location>
    </subcellularLocation>
</comment>
<evidence type="ECO:0000313" key="6">
    <source>
        <dbReference type="EMBL" id="RGV30438.1"/>
    </source>
</evidence>
<dbReference type="InterPro" id="IPR050553">
    <property type="entry name" value="Thioredoxin_ResA/DsbE_sf"/>
</dbReference>
<sequence>MASLPKETKDKMRATINQAYEQRIPSMKLNKEVFENDYKDFQGAYAQGILIGGEAPELGFLWTSQGNYRKLSDLRGKIVVVDFWATWCGPCVRAFPNVRKLQERYKDYDVVIIGVTSVQGRHIDRSGEKSRTIDVKGNPQKEFQLMRDFMRDLDMTWTVAFSEQNVFNAEYGVKGIPHIVIIDAKGRVRYNEISPYSPPYEEAEKIDLLLKEAGLKCPLESMEKKNYVEEFVK</sequence>
<name>A0A412WTE2_9BACT</name>
<accession>A0A412WTE2</accession>
<gene>
    <name evidence="6" type="ORF">DWW18_20600</name>
</gene>
<keyword evidence="2" id="KW-0201">Cytochrome c-type biogenesis</keyword>
<proteinExistence type="predicted"/>
<dbReference type="CDD" id="cd02966">
    <property type="entry name" value="TlpA_like_family"/>
    <property type="match status" value="1"/>
</dbReference>
<dbReference type="PANTHER" id="PTHR42852">
    <property type="entry name" value="THIOL:DISULFIDE INTERCHANGE PROTEIN DSBE"/>
    <property type="match status" value="1"/>
</dbReference>
<evidence type="ECO:0000256" key="4">
    <source>
        <dbReference type="ARBA" id="ARBA00023284"/>
    </source>
</evidence>
<evidence type="ECO:0000256" key="1">
    <source>
        <dbReference type="ARBA" id="ARBA00004196"/>
    </source>
</evidence>
<dbReference type="GO" id="GO:0017004">
    <property type="term" value="P:cytochrome complex assembly"/>
    <property type="evidence" value="ECO:0007669"/>
    <property type="project" value="UniProtKB-KW"/>
</dbReference>
<dbReference type="Pfam" id="PF08534">
    <property type="entry name" value="Redoxin"/>
    <property type="match status" value="1"/>
</dbReference>
<dbReference type="InterPro" id="IPR013740">
    <property type="entry name" value="Redoxin"/>
</dbReference>
<dbReference type="AlphaFoldDB" id="A0A412WTE2"/>
<dbReference type="GO" id="GO:0016491">
    <property type="term" value="F:oxidoreductase activity"/>
    <property type="evidence" value="ECO:0007669"/>
    <property type="project" value="InterPro"/>
</dbReference>
<reference evidence="6 7" key="1">
    <citation type="submission" date="2018-08" db="EMBL/GenBank/DDBJ databases">
        <title>A genome reference for cultivated species of the human gut microbiota.</title>
        <authorList>
            <person name="Zou Y."/>
            <person name="Xue W."/>
            <person name="Luo G."/>
        </authorList>
    </citation>
    <scope>NUCLEOTIDE SEQUENCE [LARGE SCALE GENOMIC DNA]</scope>
    <source>
        <strain evidence="6 7">AF14-49</strain>
    </source>
</reference>
<evidence type="ECO:0000256" key="2">
    <source>
        <dbReference type="ARBA" id="ARBA00022748"/>
    </source>
</evidence>
<keyword evidence="4" id="KW-0676">Redox-active center</keyword>
<feature type="domain" description="Thioredoxin" evidence="5">
    <location>
        <begin position="49"/>
        <end position="215"/>
    </location>
</feature>
<evidence type="ECO:0000256" key="3">
    <source>
        <dbReference type="ARBA" id="ARBA00023157"/>
    </source>
</evidence>
<dbReference type="GO" id="GO:0030313">
    <property type="term" value="C:cell envelope"/>
    <property type="evidence" value="ECO:0007669"/>
    <property type="project" value="UniProtKB-SubCell"/>
</dbReference>
<keyword evidence="3" id="KW-1015">Disulfide bond</keyword>
<evidence type="ECO:0000259" key="5">
    <source>
        <dbReference type="PROSITE" id="PS51352"/>
    </source>
</evidence>
<protein>
    <submittedName>
        <fullName evidence="6">TlpA family protein disulfide reductase</fullName>
    </submittedName>
</protein>
<dbReference type="InterPro" id="IPR013766">
    <property type="entry name" value="Thioredoxin_domain"/>
</dbReference>
<organism evidence="6 7">
    <name type="scientific">Butyricimonas virosa</name>
    <dbReference type="NCBI Taxonomy" id="544645"/>
    <lineage>
        <taxon>Bacteria</taxon>
        <taxon>Pseudomonadati</taxon>
        <taxon>Bacteroidota</taxon>
        <taxon>Bacteroidia</taxon>
        <taxon>Bacteroidales</taxon>
        <taxon>Odoribacteraceae</taxon>
        <taxon>Butyricimonas</taxon>
    </lineage>
</organism>
<dbReference type="Proteomes" id="UP000283589">
    <property type="component" value="Unassembled WGS sequence"/>
</dbReference>
<dbReference type="Gene3D" id="3.40.30.10">
    <property type="entry name" value="Glutaredoxin"/>
    <property type="match status" value="1"/>
</dbReference>
<dbReference type="PANTHER" id="PTHR42852:SF6">
    <property type="entry name" value="THIOL:DISULFIDE INTERCHANGE PROTEIN DSBE"/>
    <property type="match status" value="1"/>
</dbReference>
<dbReference type="InterPro" id="IPR036249">
    <property type="entry name" value="Thioredoxin-like_sf"/>
</dbReference>
<dbReference type="EMBL" id="QRZA01000058">
    <property type="protein sequence ID" value="RGV30438.1"/>
    <property type="molecule type" value="Genomic_DNA"/>
</dbReference>
<comment type="caution">
    <text evidence="6">The sequence shown here is derived from an EMBL/GenBank/DDBJ whole genome shotgun (WGS) entry which is preliminary data.</text>
</comment>
<evidence type="ECO:0000313" key="7">
    <source>
        <dbReference type="Proteomes" id="UP000283589"/>
    </source>
</evidence>
<dbReference type="SUPFAM" id="SSF52833">
    <property type="entry name" value="Thioredoxin-like"/>
    <property type="match status" value="1"/>
</dbReference>